<organism evidence="2 3">
    <name type="scientific">Candidatus Sungiibacteriota bacterium</name>
    <dbReference type="NCBI Taxonomy" id="2750080"/>
    <lineage>
        <taxon>Bacteria</taxon>
        <taxon>Candidatus Sungiibacteriota</taxon>
    </lineage>
</organism>
<feature type="transmembrane region" description="Helical" evidence="1">
    <location>
        <begin position="26"/>
        <end position="47"/>
    </location>
</feature>
<evidence type="ECO:0000256" key="1">
    <source>
        <dbReference type="SAM" id="Phobius"/>
    </source>
</evidence>
<evidence type="ECO:0000313" key="2">
    <source>
        <dbReference type="EMBL" id="MBI4132203.1"/>
    </source>
</evidence>
<dbReference type="AlphaFoldDB" id="A0A932YXU4"/>
<keyword evidence="1" id="KW-0812">Transmembrane</keyword>
<gene>
    <name evidence="2" type="ORF">HY474_01080</name>
</gene>
<comment type="caution">
    <text evidence="2">The sequence shown here is derived from an EMBL/GenBank/DDBJ whole genome shotgun (WGS) entry which is preliminary data.</text>
</comment>
<evidence type="ECO:0000313" key="3">
    <source>
        <dbReference type="Proteomes" id="UP000704960"/>
    </source>
</evidence>
<dbReference type="EMBL" id="JACQMJ010000005">
    <property type="protein sequence ID" value="MBI4132203.1"/>
    <property type="molecule type" value="Genomic_DNA"/>
</dbReference>
<accession>A0A932YXU4</accession>
<name>A0A932YXU4_9BACT</name>
<proteinExistence type="predicted"/>
<keyword evidence="1" id="KW-1133">Transmembrane helix</keyword>
<sequence length="94" mass="10027">MNVAASLLLFLACAIPAAVWLHAPHFLPLAIAFGSGTCLAAFGSIIIKAIQEYRVCIVREKTSEALEIIASAGVLHLRNGDLQAARRRQTAGRT</sequence>
<protein>
    <submittedName>
        <fullName evidence="2">Uncharacterized protein</fullName>
    </submittedName>
</protein>
<keyword evidence="1" id="KW-0472">Membrane</keyword>
<dbReference type="Proteomes" id="UP000704960">
    <property type="component" value="Unassembled WGS sequence"/>
</dbReference>
<reference evidence="2" key="1">
    <citation type="submission" date="2020-07" db="EMBL/GenBank/DDBJ databases">
        <title>Huge and variable diversity of episymbiotic CPR bacteria and DPANN archaea in groundwater ecosystems.</title>
        <authorList>
            <person name="He C.Y."/>
            <person name="Keren R."/>
            <person name="Whittaker M."/>
            <person name="Farag I.F."/>
            <person name="Doudna J."/>
            <person name="Cate J.H.D."/>
            <person name="Banfield J.F."/>
        </authorList>
    </citation>
    <scope>NUCLEOTIDE SEQUENCE</scope>
    <source>
        <strain evidence="2">NC_groundwater_1226_Ag_S-0.1um_59_124</strain>
    </source>
</reference>